<dbReference type="EMBL" id="QMKO01002888">
    <property type="protein sequence ID" value="RTG82308.1"/>
    <property type="molecule type" value="Genomic_DNA"/>
</dbReference>
<sequence length="319" mass="35845">MASELKEPQRYSPFEPGIKDHRLGIVLPGVSKTLYTRTSLTSRAMNDPYTNLLNLELTEYLNLTKVLPVWNNLKKQIPTVTSNTITSSSSSPSSSSSSSSSSTTPINLETIKKQFFDSKQAEIEVVVTLYFGKIDTDQLTVLFDQHIVQTWTIPKQPDNKTIRQIYIGPQFMPAYPVTIQYLIIGKHLVDFATELVSKDNSYGSQVGICGGQLYPRFTERRGLAGLLTSKLQGLELTAPPSGRQLIFTPFNELMSKQIIPGVSYDEQLVLENIRTGDGKIRKKNDCTENAENTAWFDQYPDSYWEIGNIGTIIQQQYVI</sequence>
<accession>A0A430Q3P5</accession>
<comment type="caution">
    <text evidence="2">The sequence shown here is derived from an EMBL/GenBank/DDBJ whole genome shotgun (WGS) entry which is preliminary data.</text>
</comment>
<dbReference type="AlphaFoldDB" id="A0A430Q3P5"/>
<dbReference type="Proteomes" id="UP000290809">
    <property type="component" value="Unassembled WGS sequence"/>
</dbReference>
<gene>
    <name evidence="2" type="ORF">DC041_0008374</name>
</gene>
<dbReference type="STRING" id="6184.A0A430Q3P5"/>
<evidence type="ECO:0000313" key="2">
    <source>
        <dbReference type="EMBL" id="RTG82308.1"/>
    </source>
</evidence>
<name>A0A430Q3P5_SCHBO</name>
<evidence type="ECO:0000256" key="1">
    <source>
        <dbReference type="SAM" id="MobiDB-lite"/>
    </source>
</evidence>
<reference evidence="2 3" key="1">
    <citation type="journal article" date="2019" name="PLoS Pathog.">
        <title>Genome sequence of the bovine parasite Schistosoma bovis Tanzania.</title>
        <authorList>
            <person name="Oey H."/>
            <person name="Zakrzewski M."/>
            <person name="Gobert G."/>
            <person name="Gravermann K."/>
            <person name="Stoye J."/>
            <person name="Jones M."/>
            <person name="Mcmanus D."/>
            <person name="Krause L."/>
        </authorList>
    </citation>
    <scope>NUCLEOTIDE SEQUENCE [LARGE SCALE GENOMIC DNA]</scope>
    <source>
        <strain evidence="2 3">TAN1997</strain>
    </source>
</reference>
<evidence type="ECO:0000313" key="3">
    <source>
        <dbReference type="Proteomes" id="UP000290809"/>
    </source>
</evidence>
<protein>
    <submittedName>
        <fullName evidence="2">Uncharacterized protein</fullName>
    </submittedName>
</protein>
<organism evidence="2 3">
    <name type="scientific">Schistosoma bovis</name>
    <name type="common">Blood fluke</name>
    <dbReference type="NCBI Taxonomy" id="6184"/>
    <lineage>
        <taxon>Eukaryota</taxon>
        <taxon>Metazoa</taxon>
        <taxon>Spiralia</taxon>
        <taxon>Lophotrochozoa</taxon>
        <taxon>Platyhelminthes</taxon>
        <taxon>Trematoda</taxon>
        <taxon>Digenea</taxon>
        <taxon>Strigeidida</taxon>
        <taxon>Schistosomatoidea</taxon>
        <taxon>Schistosomatidae</taxon>
        <taxon>Schistosoma</taxon>
    </lineage>
</organism>
<keyword evidence="3" id="KW-1185">Reference proteome</keyword>
<proteinExistence type="predicted"/>
<feature type="region of interest" description="Disordered" evidence="1">
    <location>
        <begin position="81"/>
        <end position="104"/>
    </location>
</feature>